<keyword evidence="1" id="KW-1133">Transmembrane helix</keyword>
<evidence type="ECO:0000256" key="1">
    <source>
        <dbReference type="SAM" id="Phobius"/>
    </source>
</evidence>
<dbReference type="Pfam" id="PF09986">
    <property type="entry name" value="DUF2225"/>
    <property type="match status" value="1"/>
</dbReference>
<dbReference type="Proteomes" id="UP000322659">
    <property type="component" value="Unassembled WGS sequence"/>
</dbReference>
<evidence type="ECO:0000313" key="6">
    <source>
        <dbReference type="Proteomes" id="UP000322659"/>
    </source>
</evidence>
<keyword evidence="1" id="KW-0812">Transmembrane</keyword>
<dbReference type="Proteomes" id="UP000325116">
    <property type="component" value="Unassembled WGS sequence"/>
</dbReference>
<dbReference type="EMBL" id="SAYG01000002">
    <property type="protein sequence ID" value="TXJ46664.1"/>
    <property type="molecule type" value="Genomic_DNA"/>
</dbReference>
<evidence type="ECO:0000313" key="7">
    <source>
        <dbReference type="Proteomes" id="UP000324336"/>
    </source>
</evidence>
<evidence type="ECO:0000313" key="3">
    <source>
        <dbReference type="EMBL" id="TXJ27507.1"/>
    </source>
</evidence>
<dbReference type="RefSeq" id="WP_021959366.1">
    <property type="nucleotide sequence ID" value="NZ_SAXT01000001.1"/>
</dbReference>
<reference evidence="6 7" key="1">
    <citation type="journal article" date="1992" name="Lakartidningen">
        <title>[Penicillin V and not amoxicillin is the first choice preparation in acute otitis].</title>
        <authorList>
            <person name="Kamme C."/>
            <person name="Lundgren K."/>
            <person name="Prellner K."/>
        </authorList>
    </citation>
    <scope>NUCLEOTIDE SEQUENCE [LARGE SCALE GENOMIC DNA]</scope>
    <source>
        <strain evidence="5 8">PC3714II</strain>
        <strain evidence="3 7">PC4597II</strain>
        <strain evidence="4 6">PC5099IV</strain>
        <strain evidence="2 9">W1</strain>
    </source>
</reference>
<reference evidence="5" key="2">
    <citation type="submission" date="2019-01" db="EMBL/GenBank/DDBJ databases">
        <authorList>
            <person name="Thorell K."/>
        </authorList>
    </citation>
    <scope>NUCLEOTIDE SEQUENCE</scope>
    <source>
        <strain evidence="5">PC3714II</strain>
        <strain evidence="3">PC4597II</strain>
        <strain evidence="4">PC5099IV</strain>
        <strain evidence="2">W1</strain>
    </source>
</reference>
<dbReference type="EMBL" id="SAYA01000006">
    <property type="protein sequence ID" value="TXJ27507.1"/>
    <property type="molecule type" value="Genomic_DNA"/>
</dbReference>
<accession>A0A5C8DP30</accession>
<evidence type="ECO:0000313" key="5">
    <source>
        <dbReference type="EMBL" id="TXJ46664.1"/>
    </source>
</evidence>
<evidence type="ECO:0000313" key="4">
    <source>
        <dbReference type="EMBL" id="TXJ30723.1"/>
    </source>
</evidence>
<dbReference type="Proteomes" id="UP000324336">
    <property type="component" value="Unassembled WGS sequence"/>
</dbReference>
<name>A0A5C8DP30_9SPIR</name>
<dbReference type="EMBL" id="SAXT01000001">
    <property type="protein sequence ID" value="TXJ13612.1"/>
    <property type="molecule type" value="Genomic_DNA"/>
</dbReference>
<proteinExistence type="predicted"/>
<comment type="caution">
    <text evidence="5">The sequence shown here is derived from an EMBL/GenBank/DDBJ whole genome shotgun (WGS) entry which is preliminary data.</text>
</comment>
<keyword evidence="1" id="KW-0472">Membrane</keyword>
<feature type="transmembrane region" description="Helical" evidence="1">
    <location>
        <begin position="57"/>
        <end position="77"/>
    </location>
</feature>
<organism evidence="5 8">
    <name type="scientific">Brachyspira aalborgi</name>
    <dbReference type="NCBI Taxonomy" id="29522"/>
    <lineage>
        <taxon>Bacteria</taxon>
        <taxon>Pseudomonadati</taxon>
        <taxon>Spirochaetota</taxon>
        <taxon>Spirochaetia</taxon>
        <taxon>Brachyspirales</taxon>
        <taxon>Brachyspiraceae</taxon>
        <taxon>Brachyspira</taxon>
    </lineage>
</organism>
<sequence length="293" mass="33470">MSGEEVKVSYFEKNPRVCPVCETEFYHEMLLTGGGRLIAGELRDDLRRTYEKSKKYGAVYPLIYVVVVCPNCLYASFNEDFSILNKKFVDDILSTKELRRKYMEEFFGNEIDFEKNRDLYSGAASYFLALDGYLYHDKEVAPTLKKALSSLRLSWVLEDLSAIAPEENYDRLIPFFQYKASELYAEAIEFMQNGKESFDKIKSFGPDIDNNFGYEGMLYMGALLGFDSSKFIPDPNVKANTLVQAKRKISKVFGSGKSSKSKPSALLEKIKELHTNITEELNSINETYGINLN</sequence>
<dbReference type="Proteomes" id="UP000324574">
    <property type="component" value="Unassembled WGS sequence"/>
</dbReference>
<protein>
    <submittedName>
        <fullName evidence="5">DUF2225 domain-containing protein</fullName>
    </submittedName>
</protein>
<dbReference type="InterPro" id="IPR018708">
    <property type="entry name" value="DUF2225"/>
</dbReference>
<gene>
    <name evidence="5" type="ORF">EPJ70_00530</name>
    <name evidence="4" type="ORF">EPJ71_12345</name>
    <name evidence="3" type="ORF">EPJ73_02650</name>
    <name evidence="2" type="ORF">EPJ80_02415</name>
</gene>
<dbReference type="EMBL" id="SAXZ01000015">
    <property type="protein sequence ID" value="TXJ30723.1"/>
    <property type="molecule type" value="Genomic_DNA"/>
</dbReference>
<keyword evidence="6" id="KW-1185">Reference proteome</keyword>
<evidence type="ECO:0000313" key="9">
    <source>
        <dbReference type="Proteomes" id="UP000325116"/>
    </source>
</evidence>
<evidence type="ECO:0000313" key="2">
    <source>
        <dbReference type="EMBL" id="TXJ13612.1"/>
    </source>
</evidence>
<dbReference type="AlphaFoldDB" id="A0A5C8DP30"/>
<evidence type="ECO:0000313" key="8">
    <source>
        <dbReference type="Proteomes" id="UP000324574"/>
    </source>
</evidence>